<gene>
    <name evidence="11" type="ORF">SCODWIG_01334</name>
</gene>
<comment type="cofactor">
    <cofactor evidence="8">
        <name>Mn(2+)</name>
        <dbReference type="ChEBI" id="CHEBI:29035"/>
    </cofactor>
    <cofactor evidence="8">
        <name>Mg(2+)</name>
        <dbReference type="ChEBI" id="CHEBI:18420"/>
    </cofactor>
    <text evidence="8">Manganese or magnesium. Binds 1 divalent metal ion per monomer in the absence of substrate. May bind a second metal ion after substrate binding.</text>
</comment>
<dbReference type="InterPro" id="IPR001352">
    <property type="entry name" value="RNase_HII/HIII"/>
</dbReference>
<dbReference type="GO" id="GO:0032299">
    <property type="term" value="C:ribonuclease H2 complex"/>
    <property type="evidence" value="ECO:0007669"/>
    <property type="project" value="TreeGrafter"/>
</dbReference>
<comment type="catalytic activity">
    <reaction evidence="1 8 9">
        <text>Endonucleolytic cleavage to 5'-phosphomonoester.</text>
        <dbReference type="EC" id="3.1.26.4"/>
    </reaction>
</comment>
<dbReference type="EMBL" id="UFAJ01000164">
    <property type="protein sequence ID" value="SSD59573.1"/>
    <property type="molecule type" value="Genomic_DNA"/>
</dbReference>
<dbReference type="InterPro" id="IPR024567">
    <property type="entry name" value="RNase_HII/HIII_dom"/>
</dbReference>
<evidence type="ECO:0000256" key="3">
    <source>
        <dbReference type="ARBA" id="ARBA00007058"/>
    </source>
</evidence>
<evidence type="ECO:0000256" key="4">
    <source>
        <dbReference type="ARBA" id="ARBA00022722"/>
    </source>
</evidence>
<dbReference type="InterPro" id="IPR036397">
    <property type="entry name" value="RNaseH_sf"/>
</dbReference>
<evidence type="ECO:0000256" key="8">
    <source>
        <dbReference type="PROSITE-ProRule" id="PRU01319"/>
    </source>
</evidence>
<dbReference type="GO" id="GO:0046872">
    <property type="term" value="F:metal ion binding"/>
    <property type="evidence" value="ECO:0007669"/>
    <property type="project" value="UniProtKB-KW"/>
</dbReference>
<dbReference type="AlphaFoldDB" id="A0A376B4H2"/>
<evidence type="ECO:0000256" key="6">
    <source>
        <dbReference type="ARBA" id="ARBA00022759"/>
    </source>
</evidence>
<dbReference type="GO" id="GO:0004523">
    <property type="term" value="F:RNA-DNA hybrid ribonuclease activity"/>
    <property type="evidence" value="ECO:0007669"/>
    <property type="project" value="UniProtKB-UniRule"/>
</dbReference>
<dbReference type="InterPro" id="IPR023160">
    <property type="entry name" value="RNase_HII_hlx-loop-hlx_cap_dom"/>
</dbReference>
<comment type="cofactor">
    <cofactor evidence="2">
        <name>Mg(2+)</name>
        <dbReference type="ChEBI" id="CHEBI:18420"/>
    </cofactor>
</comment>
<dbReference type="Pfam" id="PF01351">
    <property type="entry name" value="RNase_HII"/>
    <property type="match status" value="1"/>
</dbReference>
<evidence type="ECO:0000256" key="9">
    <source>
        <dbReference type="RuleBase" id="RU003515"/>
    </source>
</evidence>
<dbReference type="InterPro" id="IPR012337">
    <property type="entry name" value="RNaseH-like_sf"/>
</dbReference>
<dbReference type="GO" id="GO:0003723">
    <property type="term" value="F:RNA binding"/>
    <property type="evidence" value="ECO:0007669"/>
    <property type="project" value="UniProtKB-UniRule"/>
</dbReference>
<sequence>MTQQLPPSVENAIVTPLKTTTYFSSIPKKIKQSKTPVIAGIDEAGRGPVLGPMVYGISYCSLEYQENYLKPNFEFDDSKKLTDLIRQELFSKIWLNEGINCIDEVGYGTTSISACDISSNMLKFPNSFNLNEQAHITTINLIQGLIDMDIQIEHVYIDTVGPPIAYQRKLQEIFPNFKITVAKKADSLYYIVSVASVVAKVTRDLILQNIVGSAGSFGKIGSGYPSDPRTVAWLKNYGNNFKLFCWPKEVTRFSWGTCQQLIARDNAGDNYLPISWEEDYIDNKSRSRKRKLPTGTGKIDLFTTATTAVKDSNVRIISLDDWYK</sequence>
<evidence type="ECO:0000256" key="2">
    <source>
        <dbReference type="ARBA" id="ARBA00001946"/>
    </source>
</evidence>
<evidence type="ECO:0000256" key="7">
    <source>
        <dbReference type="ARBA" id="ARBA00022801"/>
    </source>
</evidence>
<evidence type="ECO:0000313" key="11">
    <source>
        <dbReference type="EMBL" id="SSD59573.1"/>
    </source>
</evidence>
<feature type="domain" description="RNase H type-2" evidence="10">
    <location>
        <begin position="36"/>
        <end position="267"/>
    </location>
</feature>
<feature type="binding site" evidence="8">
    <location>
        <position position="43"/>
    </location>
    <ligand>
        <name>a divalent metal cation</name>
        <dbReference type="ChEBI" id="CHEBI:60240"/>
    </ligand>
</feature>
<dbReference type="SUPFAM" id="SSF53098">
    <property type="entry name" value="Ribonuclease H-like"/>
    <property type="match status" value="1"/>
</dbReference>
<keyword evidence="12" id="KW-1185">Reference proteome</keyword>
<protein>
    <recommendedName>
        <fullName evidence="9">Ribonuclease</fullName>
        <ecNumber evidence="9">3.1.26.4</ecNumber>
    </recommendedName>
</protein>
<dbReference type="InterPro" id="IPR004649">
    <property type="entry name" value="RNase_H2_suA"/>
</dbReference>
<dbReference type="EC" id="3.1.26.4" evidence="9"/>
<dbReference type="PANTHER" id="PTHR10954:SF7">
    <property type="entry name" value="RIBONUCLEASE H2 SUBUNIT A"/>
    <property type="match status" value="1"/>
</dbReference>
<dbReference type="GO" id="GO:0006298">
    <property type="term" value="P:mismatch repair"/>
    <property type="evidence" value="ECO:0007669"/>
    <property type="project" value="TreeGrafter"/>
</dbReference>
<dbReference type="Proteomes" id="UP000262825">
    <property type="component" value="Unassembled WGS sequence"/>
</dbReference>
<comment type="function">
    <text evidence="9">Endonuclease that specifically degrades the RNA of RNA-DNA hybrids.</text>
</comment>
<keyword evidence="5 8" id="KW-0479">Metal-binding</keyword>
<dbReference type="PANTHER" id="PTHR10954">
    <property type="entry name" value="RIBONUCLEASE H2 SUBUNIT A"/>
    <property type="match status" value="1"/>
</dbReference>
<feature type="binding site" evidence="8">
    <location>
        <position position="158"/>
    </location>
    <ligand>
        <name>a divalent metal cation</name>
        <dbReference type="ChEBI" id="CHEBI:60240"/>
    </ligand>
</feature>
<keyword evidence="4 8" id="KW-0540">Nuclease</keyword>
<keyword evidence="7 8" id="KW-0378">Hydrolase</keyword>
<evidence type="ECO:0000259" key="10">
    <source>
        <dbReference type="PROSITE" id="PS51975"/>
    </source>
</evidence>
<dbReference type="PROSITE" id="PS51975">
    <property type="entry name" value="RNASE_H_2"/>
    <property type="match status" value="1"/>
</dbReference>
<dbReference type="VEuPathDB" id="FungiDB:SCODWIG_01334"/>
<name>A0A376B4H2_9ASCO</name>
<dbReference type="Gene3D" id="1.10.10.460">
    <property type="entry name" value="Ribonuclease hii. Domain 2"/>
    <property type="match status" value="1"/>
</dbReference>
<dbReference type="GO" id="GO:0043137">
    <property type="term" value="P:DNA replication, removal of RNA primer"/>
    <property type="evidence" value="ECO:0007669"/>
    <property type="project" value="TreeGrafter"/>
</dbReference>
<accession>A0A376B4H2</accession>
<dbReference type="FunFam" id="1.10.10.460:FF:000001">
    <property type="entry name" value="Ribonuclease"/>
    <property type="match status" value="1"/>
</dbReference>
<dbReference type="CDD" id="cd07181">
    <property type="entry name" value="RNase_HII_eukaryota_like"/>
    <property type="match status" value="1"/>
</dbReference>
<evidence type="ECO:0000313" key="12">
    <source>
        <dbReference type="Proteomes" id="UP000262825"/>
    </source>
</evidence>
<reference evidence="12" key="1">
    <citation type="submission" date="2018-06" db="EMBL/GenBank/DDBJ databases">
        <authorList>
            <person name="Guldener U."/>
        </authorList>
    </citation>
    <scope>NUCLEOTIDE SEQUENCE [LARGE SCALE GENOMIC DNA]</scope>
    <source>
        <strain evidence="12">UTAD17</strain>
    </source>
</reference>
<keyword evidence="6 8" id="KW-0255">Endonuclease</keyword>
<organism evidence="11 12">
    <name type="scientific">Saccharomycodes ludwigii</name>
    <dbReference type="NCBI Taxonomy" id="36035"/>
    <lineage>
        <taxon>Eukaryota</taxon>
        <taxon>Fungi</taxon>
        <taxon>Dikarya</taxon>
        <taxon>Ascomycota</taxon>
        <taxon>Saccharomycotina</taxon>
        <taxon>Saccharomycetes</taxon>
        <taxon>Saccharomycodales</taxon>
        <taxon>Saccharomycodaceae</taxon>
        <taxon>Saccharomycodes</taxon>
    </lineage>
</organism>
<dbReference type="Gene3D" id="3.30.420.10">
    <property type="entry name" value="Ribonuclease H-like superfamily/Ribonuclease H"/>
    <property type="match status" value="1"/>
</dbReference>
<dbReference type="NCBIfam" id="TIGR00729">
    <property type="entry name" value="ribonuclease HII"/>
    <property type="match status" value="1"/>
</dbReference>
<proteinExistence type="inferred from homology"/>
<comment type="similarity">
    <text evidence="3">Belongs to the RNase HII family. Eukaryotic subfamily.</text>
</comment>
<evidence type="ECO:0000256" key="5">
    <source>
        <dbReference type="ARBA" id="ARBA00022723"/>
    </source>
</evidence>
<feature type="binding site" evidence="8">
    <location>
        <position position="42"/>
    </location>
    <ligand>
        <name>a divalent metal cation</name>
        <dbReference type="ChEBI" id="CHEBI:60240"/>
    </ligand>
</feature>
<evidence type="ECO:0000256" key="1">
    <source>
        <dbReference type="ARBA" id="ARBA00000077"/>
    </source>
</evidence>
<dbReference type="FunFam" id="3.30.420.10:FF:000016">
    <property type="entry name" value="Ribonuclease"/>
    <property type="match status" value="1"/>
</dbReference>